<reference evidence="1 2" key="1">
    <citation type="submission" date="2015-09" db="EMBL/GenBank/DDBJ databases">
        <title>Genome announcement of multiple Pseudomonas syringae strains.</title>
        <authorList>
            <person name="Thakur S."/>
            <person name="Wang P.W."/>
            <person name="Gong Y."/>
            <person name="Weir B.S."/>
            <person name="Guttman D.S."/>
        </authorList>
    </citation>
    <scope>NUCLEOTIDE SEQUENCE [LARGE SCALE GENOMIC DNA]</scope>
    <source>
        <strain evidence="1 2">ICMP17001</strain>
    </source>
</reference>
<dbReference type="AlphaFoldDB" id="A0A0P9RCR5"/>
<accession>A0A0P9RCR5</accession>
<dbReference type="RefSeq" id="WP_046236891.1">
    <property type="nucleotide sequence ID" value="NZ_LJQC01000122.1"/>
</dbReference>
<comment type="caution">
    <text evidence="1">The sequence shown here is derived from an EMBL/GenBank/DDBJ whole genome shotgun (WGS) entry which is preliminary data.</text>
</comment>
<evidence type="ECO:0000313" key="2">
    <source>
        <dbReference type="Proteomes" id="UP000051335"/>
    </source>
</evidence>
<dbReference type="Proteomes" id="UP000051335">
    <property type="component" value="Unassembled WGS sequence"/>
</dbReference>
<evidence type="ECO:0000313" key="1">
    <source>
        <dbReference type="EMBL" id="KPX09262.1"/>
    </source>
</evidence>
<keyword evidence="1" id="KW-0449">Lipoprotein</keyword>
<organism evidence="1 2">
    <name type="scientific">Pseudomonas syringae pv. coryli</name>
    <dbReference type="NCBI Taxonomy" id="317659"/>
    <lineage>
        <taxon>Bacteria</taxon>
        <taxon>Pseudomonadati</taxon>
        <taxon>Pseudomonadota</taxon>
        <taxon>Gammaproteobacteria</taxon>
        <taxon>Pseudomonadales</taxon>
        <taxon>Pseudomonadaceae</taxon>
        <taxon>Pseudomonas</taxon>
    </lineage>
</organism>
<gene>
    <name evidence="1" type="ORF">ALO75_00561</name>
</gene>
<dbReference type="PATRIC" id="fig|317659.3.peg.1045"/>
<name>A0A0P9RCR5_9PSED</name>
<proteinExistence type="predicted"/>
<dbReference type="PROSITE" id="PS51257">
    <property type="entry name" value="PROKAR_LIPOPROTEIN"/>
    <property type="match status" value="1"/>
</dbReference>
<keyword evidence="2" id="KW-1185">Reference proteome</keyword>
<protein>
    <submittedName>
        <fullName evidence="1">Putative lipoprotein</fullName>
    </submittedName>
</protein>
<dbReference type="EMBL" id="LJQC01000122">
    <property type="protein sequence ID" value="KPX09262.1"/>
    <property type="molecule type" value="Genomic_DNA"/>
</dbReference>
<sequence>MNALNKTLAYLALAGLAGCTLVPSHRPVPKPPAEPVRMIMLAETSDGGGKNCTFVAKDDVVRLNKGDHECTNDQMSFIKLDNVRSAMKIRLESRDCDDPGGWVFGLETFIDPVTTVWISIDQLRGKPVDSIITRGVVLTKAYSGGENIKGKLSCVRVDVSD</sequence>